<dbReference type="Pfam" id="PF13229">
    <property type="entry name" value="Beta_helix"/>
    <property type="match status" value="1"/>
</dbReference>
<feature type="region of interest" description="Disordered" evidence="1">
    <location>
        <begin position="238"/>
        <end position="296"/>
    </location>
</feature>
<sequence length="296" mass="30642">MPDTPQTSITTLIATAPNIKRDASRNEPAQTESAPEVVLPPGVYTEHVVLGGPVSLIPRDGPGTVVISVTEGTALTVRADAVLRGIVIVSGDAGLPAVSVEATSPLFEHCEIRGARIETTGDASPTLRHCTISGAVSAGLLARGRNRPHLRDCLFDGIAAEERARPLIRLTTIARPADTGFRVVGDAQADIVRSWVVDSAGPGLLVDDRAAVRLRSCRIVNAATDGLRIDGNAALKDRRLPFDEPTPPRRHHGRPDCAVTGAGAEGVVATGAAPRPATATPPCTTAASPKPATASC</sequence>
<dbReference type="InterPro" id="IPR011050">
    <property type="entry name" value="Pectin_lyase_fold/virulence"/>
</dbReference>
<evidence type="ECO:0000259" key="2">
    <source>
        <dbReference type="Pfam" id="PF13229"/>
    </source>
</evidence>
<feature type="domain" description="Right handed beta helix" evidence="2">
    <location>
        <begin position="117"/>
        <end position="233"/>
    </location>
</feature>
<evidence type="ECO:0000313" key="3">
    <source>
        <dbReference type="EMBL" id="MBS2553510.1"/>
    </source>
</evidence>
<comment type="caution">
    <text evidence="3">The sequence shown here is derived from an EMBL/GenBank/DDBJ whole genome shotgun (WGS) entry which is preliminary data.</text>
</comment>
<dbReference type="EMBL" id="JAAFYZ010000260">
    <property type="protein sequence ID" value="MBS2553510.1"/>
    <property type="molecule type" value="Genomic_DNA"/>
</dbReference>
<protein>
    <submittedName>
        <fullName evidence="3">Right-handed parallel beta-helix repeat-containing protein</fullName>
    </submittedName>
</protein>
<proteinExistence type="predicted"/>
<feature type="region of interest" description="Disordered" evidence="1">
    <location>
        <begin position="17"/>
        <end position="37"/>
    </location>
</feature>
<organism evidence="3 4">
    <name type="scientific">Catenulispora pinistramenti</name>
    <dbReference type="NCBI Taxonomy" id="2705254"/>
    <lineage>
        <taxon>Bacteria</taxon>
        <taxon>Bacillati</taxon>
        <taxon>Actinomycetota</taxon>
        <taxon>Actinomycetes</taxon>
        <taxon>Catenulisporales</taxon>
        <taxon>Catenulisporaceae</taxon>
        <taxon>Catenulispora</taxon>
    </lineage>
</organism>
<evidence type="ECO:0000313" key="4">
    <source>
        <dbReference type="Proteomes" id="UP000730482"/>
    </source>
</evidence>
<dbReference type="SUPFAM" id="SSF51126">
    <property type="entry name" value="Pectin lyase-like"/>
    <property type="match status" value="1"/>
</dbReference>
<dbReference type="InterPro" id="IPR039448">
    <property type="entry name" value="Beta_helix"/>
</dbReference>
<feature type="compositionally biased region" description="Low complexity" evidence="1">
    <location>
        <begin position="258"/>
        <end position="296"/>
    </location>
</feature>
<dbReference type="Proteomes" id="UP000730482">
    <property type="component" value="Unassembled WGS sequence"/>
</dbReference>
<keyword evidence="4" id="KW-1185">Reference proteome</keyword>
<dbReference type="InterPro" id="IPR012334">
    <property type="entry name" value="Pectin_lyas_fold"/>
</dbReference>
<name>A0ABS5L5I6_9ACTN</name>
<gene>
    <name evidence="3" type="ORF">KGQ19_42320</name>
</gene>
<accession>A0ABS5L5I6</accession>
<reference evidence="3 4" key="1">
    <citation type="submission" date="2020-02" db="EMBL/GenBank/DDBJ databases">
        <title>Acidophilic actinobacteria isolated from forest soil.</title>
        <authorList>
            <person name="Golinska P."/>
        </authorList>
    </citation>
    <scope>NUCLEOTIDE SEQUENCE [LARGE SCALE GENOMIC DNA]</scope>
    <source>
        <strain evidence="3 4">NL8</strain>
    </source>
</reference>
<dbReference type="RefSeq" id="WP_212020146.1">
    <property type="nucleotide sequence ID" value="NZ_JAAFYZ010000260.1"/>
</dbReference>
<evidence type="ECO:0000256" key="1">
    <source>
        <dbReference type="SAM" id="MobiDB-lite"/>
    </source>
</evidence>
<dbReference type="Gene3D" id="2.160.20.10">
    <property type="entry name" value="Single-stranded right-handed beta-helix, Pectin lyase-like"/>
    <property type="match status" value="1"/>
</dbReference>